<dbReference type="GO" id="GO:0016020">
    <property type="term" value="C:membrane"/>
    <property type="evidence" value="ECO:0007669"/>
    <property type="project" value="TreeGrafter"/>
</dbReference>
<feature type="domain" description="AB hydrolase-1" evidence="2">
    <location>
        <begin position="24"/>
        <end position="240"/>
    </location>
</feature>
<dbReference type="InterPro" id="IPR029058">
    <property type="entry name" value="AB_hydrolase_fold"/>
</dbReference>
<evidence type="ECO:0000313" key="3">
    <source>
        <dbReference type="EMBL" id="PCI76141.1"/>
    </source>
</evidence>
<sequence length="259" mass="28866">MPYLTKEGFRLHYEEKGSGSTSYIFIHGTGGTHAQVMPEFQYFSTLGRAITLDLRGHGLSDKPSSSYSIETFAQDIAWLCSELKINKPVLVGASMGGNIAIEVAAQNPKIPSAIVLLDSSILYPQKIVDKIKSYARSFEENSLNSCIDKLINNSCLETDQCKKAAKEMYLTTPKHVWIACFTNMLDWDKHKAQDQIKKLTIPTLYIEADNRLADLDLFTKLCPGLITAKVVGSGHLLSLEVPNQVNPMIEQFIKIHKKT</sequence>
<dbReference type="SUPFAM" id="SSF53474">
    <property type="entry name" value="alpha/beta-Hydrolases"/>
    <property type="match status" value="1"/>
</dbReference>
<comment type="caution">
    <text evidence="3">The sequence shown here is derived from an EMBL/GenBank/DDBJ whole genome shotgun (WGS) entry which is preliminary data.</text>
</comment>
<evidence type="ECO:0000256" key="1">
    <source>
        <dbReference type="ARBA" id="ARBA00022801"/>
    </source>
</evidence>
<protein>
    <submittedName>
        <fullName evidence="3">Alpha/beta hydrolase</fullName>
    </submittedName>
</protein>
<organism evidence="3 4">
    <name type="scientific">Aerophobetes bacterium</name>
    <dbReference type="NCBI Taxonomy" id="2030807"/>
    <lineage>
        <taxon>Bacteria</taxon>
        <taxon>Candidatus Aerophobota</taxon>
    </lineage>
</organism>
<dbReference type="GO" id="GO:0016787">
    <property type="term" value="F:hydrolase activity"/>
    <property type="evidence" value="ECO:0007669"/>
    <property type="project" value="UniProtKB-KW"/>
</dbReference>
<dbReference type="Gene3D" id="3.40.50.1820">
    <property type="entry name" value="alpha/beta hydrolase"/>
    <property type="match status" value="1"/>
</dbReference>
<reference evidence="4" key="1">
    <citation type="submission" date="2017-08" db="EMBL/GenBank/DDBJ databases">
        <title>A dynamic microbial community with high functional redundancy inhabits the cold, oxic subseafloor aquifer.</title>
        <authorList>
            <person name="Tully B.J."/>
            <person name="Wheat C.G."/>
            <person name="Glazer B.T."/>
            <person name="Huber J.A."/>
        </authorList>
    </citation>
    <scope>NUCLEOTIDE SEQUENCE [LARGE SCALE GENOMIC DNA]</scope>
</reference>
<dbReference type="PANTHER" id="PTHR43798:SF31">
    <property type="entry name" value="AB HYDROLASE SUPERFAMILY PROTEIN YCLE"/>
    <property type="match status" value="1"/>
</dbReference>
<accession>A0A2A4X1D7</accession>
<keyword evidence="1 3" id="KW-0378">Hydrolase</keyword>
<dbReference type="InterPro" id="IPR000073">
    <property type="entry name" value="AB_hydrolase_1"/>
</dbReference>
<name>A0A2A4X1D7_UNCAE</name>
<dbReference type="EMBL" id="NVUK01000033">
    <property type="protein sequence ID" value="PCI76141.1"/>
    <property type="molecule type" value="Genomic_DNA"/>
</dbReference>
<proteinExistence type="predicted"/>
<dbReference type="AlphaFoldDB" id="A0A2A4X1D7"/>
<dbReference type="Pfam" id="PF00561">
    <property type="entry name" value="Abhydrolase_1"/>
    <property type="match status" value="1"/>
</dbReference>
<dbReference type="Proteomes" id="UP000218775">
    <property type="component" value="Unassembled WGS sequence"/>
</dbReference>
<evidence type="ECO:0000259" key="2">
    <source>
        <dbReference type="Pfam" id="PF00561"/>
    </source>
</evidence>
<dbReference type="InterPro" id="IPR050266">
    <property type="entry name" value="AB_hydrolase_sf"/>
</dbReference>
<evidence type="ECO:0000313" key="4">
    <source>
        <dbReference type="Proteomes" id="UP000218775"/>
    </source>
</evidence>
<gene>
    <name evidence="3" type="ORF">COB21_04760</name>
</gene>
<dbReference type="PANTHER" id="PTHR43798">
    <property type="entry name" value="MONOACYLGLYCEROL LIPASE"/>
    <property type="match status" value="1"/>
</dbReference>